<evidence type="ECO:0000256" key="1">
    <source>
        <dbReference type="SAM" id="SignalP"/>
    </source>
</evidence>
<dbReference type="PROSITE" id="PS51257">
    <property type="entry name" value="PROKAR_LIPOPROTEIN"/>
    <property type="match status" value="1"/>
</dbReference>
<evidence type="ECO:0000313" key="2">
    <source>
        <dbReference type="EMBL" id="MCY1722943.1"/>
    </source>
</evidence>
<reference evidence="2" key="1">
    <citation type="submission" date="2022-11" db="EMBL/GenBank/DDBJ databases">
        <title>Marilongibacter aestuarii gen. nov., sp. nov., isolated from tidal flat sediment.</title>
        <authorList>
            <person name="Jiayan W."/>
        </authorList>
    </citation>
    <scope>NUCLEOTIDE SEQUENCE</scope>
    <source>
        <strain evidence="2">Z1-6</strain>
    </source>
</reference>
<evidence type="ECO:0008006" key="4">
    <source>
        <dbReference type="Google" id="ProtNLM"/>
    </source>
</evidence>
<proteinExistence type="predicted"/>
<keyword evidence="3" id="KW-1185">Reference proteome</keyword>
<dbReference type="AlphaFoldDB" id="A0A9X3F9B3"/>
<dbReference type="Proteomes" id="UP001145087">
    <property type="component" value="Unassembled WGS sequence"/>
</dbReference>
<feature type="signal peptide" evidence="1">
    <location>
        <begin position="1"/>
        <end position="18"/>
    </location>
</feature>
<protein>
    <recommendedName>
        <fullName evidence="4">PKD domain-containing protein</fullName>
    </recommendedName>
</protein>
<sequence>MKKSIIYSLILATAVLFACDPIENRDSNSLPITADDLVVSATPIVVDGVNSNKIVLKNESPVLSQWYYGLGTTLKSVDTVLMVVTGVSNIVFTGLNPDGTYLIREIPVTVDELVFPVPPEWGLLCGDGAKNWVWDETAGNVFGNGGYLGCNAPCWWGVDKAGMDTEDPDFGSNAYMEFSLDGASLTISNESGSNQEVGKFDFDMDDVTEADGAIWAKGKLNTNNVTILHGWDVNNGNEPFYEYDILELTEDKLQLSAHQPGQGSWGEAWFFMFRAE</sequence>
<evidence type="ECO:0000313" key="3">
    <source>
        <dbReference type="Proteomes" id="UP001145087"/>
    </source>
</evidence>
<gene>
    <name evidence="2" type="ORF">OU798_21530</name>
</gene>
<organism evidence="2 3">
    <name type="scientific">Draconibacterium aestuarii</name>
    <dbReference type="NCBI Taxonomy" id="2998507"/>
    <lineage>
        <taxon>Bacteria</taxon>
        <taxon>Pseudomonadati</taxon>
        <taxon>Bacteroidota</taxon>
        <taxon>Bacteroidia</taxon>
        <taxon>Marinilabiliales</taxon>
        <taxon>Prolixibacteraceae</taxon>
        <taxon>Draconibacterium</taxon>
    </lineage>
</organism>
<feature type="chain" id="PRO_5040754658" description="PKD domain-containing protein" evidence="1">
    <location>
        <begin position="19"/>
        <end position="276"/>
    </location>
</feature>
<accession>A0A9X3F9B3</accession>
<name>A0A9X3F9B3_9BACT</name>
<keyword evidence="1" id="KW-0732">Signal</keyword>
<dbReference type="RefSeq" id="WP_343335268.1">
    <property type="nucleotide sequence ID" value="NZ_JAPOHD010000065.1"/>
</dbReference>
<comment type="caution">
    <text evidence="2">The sequence shown here is derived from an EMBL/GenBank/DDBJ whole genome shotgun (WGS) entry which is preliminary data.</text>
</comment>
<dbReference type="EMBL" id="JAPOHD010000065">
    <property type="protein sequence ID" value="MCY1722943.1"/>
    <property type="molecule type" value="Genomic_DNA"/>
</dbReference>